<dbReference type="KEGG" id="pry:Prubr_01530"/>
<gene>
    <name evidence="2" type="ORF">Prubr_01530</name>
</gene>
<evidence type="ECO:0008006" key="4">
    <source>
        <dbReference type="Google" id="ProtNLM"/>
    </source>
</evidence>
<evidence type="ECO:0000313" key="2">
    <source>
        <dbReference type="EMBL" id="BCJ63132.1"/>
    </source>
</evidence>
<accession>A0A810MQF3</accession>
<feature type="transmembrane region" description="Helical" evidence="1">
    <location>
        <begin position="107"/>
        <end position="131"/>
    </location>
</feature>
<sequence>MRRAITLEFRKMRRLRTGLVTAILVVAVAALSSASLFSGGTRETFDDPGAAPWAALLLTYTLMAAMTSPILTAVLASRQTDIEHSGVGWTLAATAGHTPGTLCRAKLAALSLLLLPAIIGQTLLVIGAGMAAGIRVPLDPGPWIGYTALLFLLDIAFLALHIWLASIVENQLVSVGVGMLGAFMAVFTLLMPGAISRIIPWGYYAMISHAGQQGGNVAYLTPPYAWIAGFLILVGAVFVMVTRRLDRIER</sequence>
<organism evidence="2 3">
    <name type="scientific">Polymorphospora rubra</name>
    <dbReference type="NCBI Taxonomy" id="338584"/>
    <lineage>
        <taxon>Bacteria</taxon>
        <taxon>Bacillati</taxon>
        <taxon>Actinomycetota</taxon>
        <taxon>Actinomycetes</taxon>
        <taxon>Micromonosporales</taxon>
        <taxon>Micromonosporaceae</taxon>
        <taxon>Polymorphospora</taxon>
    </lineage>
</organism>
<feature type="transmembrane region" description="Helical" evidence="1">
    <location>
        <begin position="172"/>
        <end position="195"/>
    </location>
</feature>
<evidence type="ECO:0000256" key="1">
    <source>
        <dbReference type="SAM" id="Phobius"/>
    </source>
</evidence>
<keyword evidence="3" id="KW-1185">Reference proteome</keyword>
<dbReference type="RefSeq" id="WP_212820618.1">
    <property type="nucleotide sequence ID" value="NZ_AP023359.1"/>
</dbReference>
<protein>
    <recommendedName>
        <fullName evidence="4">ABC transporter permease</fullName>
    </recommendedName>
</protein>
<keyword evidence="1" id="KW-0472">Membrane</keyword>
<evidence type="ECO:0000313" key="3">
    <source>
        <dbReference type="Proteomes" id="UP000680866"/>
    </source>
</evidence>
<dbReference type="Pfam" id="PF12730">
    <property type="entry name" value="ABC2_membrane_4"/>
    <property type="match status" value="1"/>
</dbReference>
<dbReference type="EMBL" id="AP023359">
    <property type="protein sequence ID" value="BCJ63132.1"/>
    <property type="molecule type" value="Genomic_DNA"/>
</dbReference>
<feature type="transmembrane region" description="Helical" evidence="1">
    <location>
        <begin position="224"/>
        <end position="242"/>
    </location>
</feature>
<name>A0A810MQF3_9ACTN</name>
<feature type="transmembrane region" description="Helical" evidence="1">
    <location>
        <begin position="143"/>
        <end position="165"/>
    </location>
</feature>
<reference evidence="2" key="1">
    <citation type="submission" date="2020-08" db="EMBL/GenBank/DDBJ databases">
        <title>Whole genome shotgun sequence of Polymorphospora rubra NBRC 101157.</title>
        <authorList>
            <person name="Komaki H."/>
            <person name="Tamura T."/>
        </authorList>
    </citation>
    <scope>NUCLEOTIDE SEQUENCE</scope>
    <source>
        <strain evidence="2">NBRC 101157</strain>
    </source>
</reference>
<keyword evidence="1" id="KW-1133">Transmembrane helix</keyword>
<keyword evidence="1" id="KW-0812">Transmembrane</keyword>
<proteinExistence type="predicted"/>
<dbReference type="AlphaFoldDB" id="A0A810MQF3"/>
<feature type="transmembrane region" description="Helical" evidence="1">
    <location>
        <begin position="50"/>
        <end position="76"/>
    </location>
</feature>
<dbReference type="Proteomes" id="UP000680866">
    <property type="component" value="Chromosome"/>
</dbReference>